<dbReference type="SUPFAM" id="SSF57625">
    <property type="entry name" value="Invertebrate chitin-binding proteins"/>
    <property type="match status" value="2"/>
</dbReference>
<dbReference type="PANTHER" id="PTHR23301">
    <property type="entry name" value="CHITIN BINDING PERITROPHIN-A"/>
    <property type="match status" value="1"/>
</dbReference>
<dbReference type="PANTHER" id="PTHR23301:SF106">
    <property type="entry name" value="CHITIN-BINDING TYPE-2 DOMAIN-CONTAINING PROTEIN-RELATED"/>
    <property type="match status" value="1"/>
</dbReference>
<dbReference type="GeneID" id="108740375"/>
<feature type="domain" description="Chitin-binding type-2" evidence="6">
    <location>
        <begin position="140"/>
        <end position="195"/>
    </location>
</feature>
<dbReference type="KEGG" id="apln:108740375"/>
<evidence type="ECO:0000313" key="8">
    <source>
        <dbReference type="RefSeq" id="XP_025832222.1"/>
    </source>
</evidence>
<dbReference type="GO" id="GO:0005576">
    <property type="term" value="C:extracellular region"/>
    <property type="evidence" value="ECO:0007669"/>
    <property type="project" value="InterPro"/>
</dbReference>
<evidence type="ECO:0000256" key="5">
    <source>
        <dbReference type="ARBA" id="ARBA00023180"/>
    </source>
</evidence>
<keyword evidence="5" id="KW-0325">Glycoprotein</keyword>
<gene>
    <name evidence="8" type="primary">LOC108740375</name>
</gene>
<dbReference type="GO" id="GO:0008061">
    <property type="term" value="F:chitin binding"/>
    <property type="evidence" value="ECO:0007669"/>
    <property type="project" value="UniProtKB-KW"/>
</dbReference>
<name>A0A7F5R8C7_AGRPL</name>
<evidence type="ECO:0000256" key="4">
    <source>
        <dbReference type="ARBA" id="ARBA00023157"/>
    </source>
</evidence>
<dbReference type="Pfam" id="PF01607">
    <property type="entry name" value="CBM_14"/>
    <property type="match status" value="2"/>
</dbReference>
<protein>
    <submittedName>
        <fullName evidence="8">Chondroitin proteoglycan 2-like</fullName>
    </submittedName>
</protein>
<evidence type="ECO:0000256" key="1">
    <source>
        <dbReference type="ARBA" id="ARBA00022669"/>
    </source>
</evidence>
<keyword evidence="3" id="KW-0677">Repeat</keyword>
<proteinExistence type="predicted"/>
<keyword evidence="7" id="KW-1185">Reference proteome</keyword>
<evidence type="ECO:0000256" key="3">
    <source>
        <dbReference type="ARBA" id="ARBA00022737"/>
    </source>
</evidence>
<dbReference type="Proteomes" id="UP000192223">
    <property type="component" value="Unplaced"/>
</dbReference>
<evidence type="ECO:0000313" key="7">
    <source>
        <dbReference type="Proteomes" id="UP000192223"/>
    </source>
</evidence>
<feature type="domain" description="Chitin-binding type-2" evidence="6">
    <location>
        <begin position="36"/>
        <end position="92"/>
    </location>
</feature>
<dbReference type="InterPro" id="IPR051940">
    <property type="entry name" value="Chitin_bind-dev_reg"/>
</dbReference>
<keyword evidence="4" id="KW-1015">Disulfide bond</keyword>
<accession>A0A7F5R8C7</accession>
<evidence type="ECO:0000256" key="2">
    <source>
        <dbReference type="ARBA" id="ARBA00022729"/>
    </source>
</evidence>
<dbReference type="SMART" id="SM00494">
    <property type="entry name" value="ChtBD2"/>
    <property type="match status" value="2"/>
</dbReference>
<sequence length="195" mass="21992">MGRKNVLDVPGRCFSILLLYLITNATSVFYGDAVESQLCGTSDVSFLRHETNCSKYYACTNGRALMMECPSGLYFDIKYNVCNWNDLVECSPMTTKTTTAEYTTPISTTEATSPTTTQRTLEEYATSSLIETTTIGFSDEIKCLNSEFSTCHRHPTDCKKFYNCEDGQAFIYSCGEEMYFNEEGCYCDSISHKYC</sequence>
<dbReference type="AlphaFoldDB" id="A0A7F5R8C7"/>
<keyword evidence="2" id="KW-0732">Signal</keyword>
<reference evidence="8" key="1">
    <citation type="submission" date="2025-08" db="UniProtKB">
        <authorList>
            <consortium name="RefSeq"/>
        </authorList>
    </citation>
    <scope>IDENTIFICATION</scope>
    <source>
        <tissue evidence="8">Entire body</tissue>
    </source>
</reference>
<dbReference type="InterPro" id="IPR002557">
    <property type="entry name" value="Chitin-bd_dom"/>
</dbReference>
<dbReference type="RefSeq" id="XP_025832222.1">
    <property type="nucleotide sequence ID" value="XM_025976437.1"/>
</dbReference>
<dbReference type="OrthoDB" id="6020543at2759"/>
<dbReference type="InParanoid" id="A0A7F5R8C7"/>
<dbReference type="PROSITE" id="PS50940">
    <property type="entry name" value="CHIT_BIND_II"/>
    <property type="match status" value="2"/>
</dbReference>
<organism evidence="7 8">
    <name type="scientific">Agrilus planipennis</name>
    <name type="common">Emerald ash borer</name>
    <name type="synonym">Agrilus marcopoli</name>
    <dbReference type="NCBI Taxonomy" id="224129"/>
    <lineage>
        <taxon>Eukaryota</taxon>
        <taxon>Metazoa</taxon>
        <taxon>Ecdysozoa</taxon>
        <taxon>Arthropoda</taxon>
        <taxon>Hexapoda</taxon>
        <taxon>Insecta</taxon>
        <taxon>Pterygota</taxon>
        <taxon>Neoptera</taxon>
        <taxon>Endopterygota</taxon>
        <taxon>Coleoptera</taxon>
        <taxon>Polyphaga</taxon>
        <taxon>Elateriformia</taxon>
        <taxon>Buprestoidea</taxon>
        <taxon>Buprestidae</taxon>
        <taxon>Agrilinae</taxon>
        <taxon>Agrilus</taxon>
    </lineage>
</organism>
<keyword evidence="1" id="KW-0147">Chitin-binding</keyword>
<dbReference type="Gene3D" id="2.170.140.10">
    <property type="entry name" value="Chitin binding domain"/>
    <property type="match status" value="2"/>
</dbReference>
<dbReference type="InterPro" id="IPR036508">
    <property type="entry name" value="Chitin-bd_dom_sf"/>
</dbReference>
<evidence type="ECO:0000259" key="6">
    <source>
        <dbReference type="PROSITE" id="PS50940"/>
    </source>
</evidence>